<accession>A0A0T5X9V3</accession>
<sequence length="129" mass="14469">MKRVLLAIGLVLAFASFCLALPMSGLFDPASILLSIVEREAKESAVPPAFLSLVKVFNELHEKQIDEKQAKEFWKGNYRSHHGPLFDIYYDFGTVEDAVQCFNELRNARRADDDVKVGILKNNEGHSSA</sequence>
<evidence type="ECO:0000313" key="2">
    <source>
        <dbReference type="Proteomes" id="UP000005273"/>
    </source>
</evidence>
<reference evidence="2" key="1">
    <citation type="submission" date="2012-09" db="EMBL/GenBank/DDBJ databases">
        <authorList>
            <person name="Weinstock G."/>
            <person name="Sodergren E."/>
            <person name="Clifton S."/>
            <person name="Fulton L."/>
            <person name="Fulton B."/>
            <person name="Courtney L."/>
            <person name="Fronick C."/>
            <person name="Harrison M."/>
            <person name="Strong C."/>
            <person name="Farmer C."/>
            <person name="Delehaunty K."/>
            <person name="Markovic C."/>
            <person name="Hall O."/>
            <person name="Minx P."/>
            <person name="Tomlinson C."/>
            <person name="Mitreva M."/>
            <person name="Nelson J."/>
            <person name="Hou S."/>
            <person name="Wollam A."/>
            <person name="Pepin K.H."/>
            <person name="Johnson M."/>
            <person name="Bhonagiri V."/>
            <person name="Nash W.E."/>
            <person name="Suruliraj S."/>
            <person name="Warren W."/>
            <person name="Chinwalla A."/>
            <person name="Mardis E.R."/>
            <person name="Wilson R.K."/>
        </authorList>
    </citation>
    <scope>NUCLEOTIDE SEQUENCE [LARGE SCALE GENOMIC DNA]</scope>
    <source>
        <strain evidence="2">OS1</strain>
    </source>
</reference>
<gene>
    <name evidence="1" type="ORF">HMPREF1705_04352</name>
</gene>
<organism evidence="1 2">
    <name type="scientific">Acetomicrobium hydrogeniformans ATCC BAA-1850</name>
    <dbReference type="NCBI Taxonomy" id="592015"/>
    <lineage>
        <taxon>Bacteria</taxon>
        <taxon>Thermotogati</taxon>
        <taxon>Synergistota</taxon>
        <taxon>Synergistia</taxon>
        <taxon>Synergistales</taxon>
        <taxon>Acetomicrobiaceae</taxon>
        <taxon>Acetomicrobium</taxon>
    </lineage>
</organism>
<comment type="caution">
    <text evidence="1">The sequence shown here is derived from an EMBL/GenBank/DDBJ whole genome shotgun (WGS) entry which is preliminary data.</text>
</comment>
<dbReference type="Proteomes" id="UP000005273">
    <property type="component" value="Unassembled WGS sequence"/>
</dbReference>
<dbReference type="STRING" id="592015.HMPREF1705_04352"/>
<dbReference type="AlphaFoldDB" id="A0A0T5X9V3"/>
<name>A0A0T5X9V3_9BACT</name>
<dbReference type="EMBL" id="ACJX03000001">
    <property type="protein sequence ID" value="KRT35088.1"/>
    <property type="molecule type" value="Genomic_DNA"/>
</dbReference>
<evidence type="ECO:0000313" key="1">
    <source>
        <dbReference type="EMBL" id="KRT35088.1"/>
    </source>
</evidence>
<dbReference type="RefSeq" id="WP_009202261.1">
    <property type="nucleotide sequence ID" value="NZ_ACJX03000001.1"/>
</dbReference>
<proteinExistence type="predicted"/>
<protein>
    <submittedName>
        <fullName evidence="1">Uncharacterized protein</fullName>
    </submittedName>
</protein>
<keyword evidence="2" id="KW-1185">Reference proteome</keyword>